<feature type="compositionally biased region" description="Low complexity" evidence="1">
    <location>
        <begin position="117"/>
        <end position="132"/>
    </location>
</feature>
<keyword evidence="3" id="KW-1185">Reference proteome</keyword>
<comment type="caution">
    <text evidence="2">The sequence shown here is derived from an EMBL/GenBank/DDBJ whole genome shotgun (WGS) entry which is preliminary data.</text>
</comment>
<sequence length="224" mass="25189">MTKPQKLEISIKLELPLPLKAENIQRAHISILPVPHNTSSRPPLPNQAPSFVNPIGESVCPFLTNGSGEGSCTRYTHYHQGPLPEGRGRASYHDRCTASGCDYYGRCPKSKSRSRSESPQPSVASGSASSESTYKGCPSPDSGDDQDNKAVKKKKKLLAMEPPTSARGPPDRVLFGNPHPGPMQNLDKNRKFEEWKRDVARWEIEERWERERPKDVIQWREIKY</sequence>
<evidence type="ECO:0000256" key="1">
    <source>
        <dbReference type="SAM" id="MobiDB-lite"/>
    </source>
</evidence>
<evidence type="ECO:0000313" key="2">
    <source>
        <dbReference type="EMBL" id="KAK8028368.1"/>
    </source>
</evidence>
<dbReference type="Proteomes" id="UP001396898">
    <property type="component" value="Unassembled WGS sequence"/>
</dbReference>
<reference evidence="2 3" key="1">
    <citation type="submission" date="2023-01" db="EMBL/GenBank/DDBJ databases">
        <title>Analysis of 21 Apiospora genomes using comparative genomics revels a genus with tremendous synthesis potential of carbohydrate active enzymes and secondary metabolites.</title>
        <authorList>
            <person name="Sorensen T."/>
        </authorList>
    </citation>
    <scope>NUCLEOTIDE SEQUENCE [LARGE SCALE GENOMIC DNA]</scope>
    <source>
        <strain evidence="2 3">CBS 20057</strain>
    </source>
</reference>
<feature type="region of interest" description="Disordered" evidence="1">
    <location>
        <begin position="107"/>
        <end position="189"/>
    </location>
</feature>
<organism evidence="2 3">
    <name type="scientific">Apiospora marii</name>
    <dbReference type="NCBI Taxonomy" id="335849"/>
    <lineage>
        <taxon>Eukaryota</taxon>
        <taxon>Fungi</taxon>
        <taxon>Dikarya</taxon>
        <taxon>Ascomycota</taxon>
        <taxon>Pezizomycotina</taxon>
        <taxon>Sordariomycetes</taxon>
        <taxon>Xylariomycetidae</taxon>
        <taxon>Amphisphaeriales</taxon>
        <taxon>Apiosporaceae</taxon>
        <taxon>Apiospora</taxon>
    </lineage>
</organism>
<protein>
    <submittedName>
        <fullName evidence="2">Uncharacterized protein</fullName>
    </submittedName>
</protein>
<name>A0ABR1S993_9PEZI</name>
<gene>
    <name evidence="2" type="ORF">PG991_005424</name>
</gene>
<proteinExistence type="predicted"/>
<accession>A0ABR1S993</accession>
<dbReference type="EMBL" id="JAQQWI010000007">
    <property type="protein sequence ID" value="KAK8028368.1"/>
    <property type="molecule type" value="Genomic_DNA"/>
</dbReference>
<evidence type="ECO:0000313" key="3">
    <source>
        <dbReference type="Proteomes" id="UP001396898"/>
    </source>
</evidence>